<dbReference type="RefSeq" id="WP_229954881.1">
    <property type="nucleotide sequence ID" value="NZ_BAAAEM010000002.1"/>
</dbReference>
<comment type="similarity">
    <text evidence="1">Belongs to the FAD-dependent oxidoreductase family.</text>
</comment>
<keyword evidence="4" id="KW-0560">Oxidoreductase</keyword>
<feature type="domain" description="FAD/NAD(P)-binding" evidence="5">
    <location>
        <begin position="4"/>
        <end position="276"/>
    </location>
</feature>
<evidence type="ECO:0000256" key="4">
    <source>
        <dbReference type="ARBA" id="ARBA00023002"/>
    </source>
</evidence>
<evidence type="ECO:0000313" key="7">
    <source>
        <dbReference type="Proteomes" id="UP001500713"/>
    </source>
</evidence>
<evidence type="ECO:0000259" key="5">
    <source>
        <dbReference type="Pfam" id="PF07992"/>
    </source>
</evidence>
<dbReference type="InterPro" id="IPR023753">
    <property type="entry name" value="FAD/NAD-binding_dom"/>
</dbReference>
<dbReference type="EMBL" id="BAAAEM010000002">
    <property type="protein sequence ID" value="GAA0476486.1"/>
    <property type="molecule type" value="Genomic_DNA"/>
</dbReference>
<organism evidence="6 7">
    <name type="scientific">Parasphingorhabdus litoris</name>
    <dbReference type="NCBI Taxonomy" id="394733"/>
    <lineage>
        <taxon>Bacteria</taxon>
        <taxon>Pseudomonadati</taxon>
        <taxon>Pseudomonadota</taxon>
        <taxon>Alphaproteobacteria</taxon>
        <taxon>Sphingomonadales</taxon>
        <taxon>Sphingomonadaceae</taxon>
        <taxon>Parasphingorhabdus</taxon>
    </lineage>
</organism>
<dbReference type="InterPro" id="IPR036188">
    <property type="entry name" value="FAD/NAD-bd_sf"/>
</dbReference>
<dbReference type="PRINTS" id="PR00469">
    <property type="entry name" value="PNDRDTASEII"/>
</dbReference>
<dbReference type="Gene3D" id="3.50.50.100">
    <property type="match status" value="1"/>
</dbReference>
<evidence type="ECO:0000256" key="1">
    <source>
        <dbReference type="ARBA" id="ARBA00006442"/>
    </source>
</evidence>
<sequence>MTKKITIIGGGYAGTMLARELDQHADITLIEPREKWVHNVAMIRALARPELLDEIVIPYDGLLKNGKIIRGRVASIEGNIATLQDGFEIAGDMIVIATGSTYAAPFKMQGDDEAAFLTKAKQVINQIDKAKNIAIVGAGAVGSELAGELAFARPEKQVTLISADENLFPDYPAKLGRSMLRQLGELGVKVRLGERIANLKQTDAPFVPTKNKIKLSDGFPIDADLVIPVIGSKPVTDLLRALEDVTFDESGRAKVDGWLRPTANPDLFVVGDIASTGDTMTIVGLTRQVGWLKKALKAHLRGKRLEDINPYKPWSKPLILLPLGPDKGAGALPFGVTGPFSTSTIKGKKLFIPRYHREFDWKP</sequence>
<dbReference type="PANTHER" id="PTHR43735">
    <property type="entry name" value="APOPTOSIS-INDUCING FACTOR 1"/>
    <property type="match status" value="1"/>
</dbReference>
<dbReference type="PANTHER" id="PTHR43735:SF3">
    <property type="entry name" value="FERROPTOSIS SUPPRESSOR PROTEIN 1"/>
    <property type="match status" value="1"/>
</dbReference>
<evidence type="ECO:0000313" key="6">
    <source>
        <dbReference type="EMBL" id="GAA0476486.1"/>
    </source>
</evidence>
<dbReference type="SUPFAM" id="SSF51905">
    <property type="entry name" value="FAD/NAD(P)-binding domain"/>
    <property type="match status" value="1"/>
</dbReference>
<dbReference type="PRINTS" id="PR00368">
    <property type="entry name" value="FADPNR"/>
</dbReference>
<evidence type="ECO:0000256" key="2">
    <source>
        <dbReference type="ARBA" id="ARBA00022630"/>
    </source>
</evidence>
<gene>
    <name evidence="6" type="ORF">GCM10009096_17830</name>
</gene>
<dbReference type="Pfam" id="PF07992">
    <property type="entry name" value="Pyr_redox_2"/>
    <property type="match status" value="1"/>
</dbReference>
<dbReference type="Proteomes" id="UP001500713">
    <property type="component" value="Unassembled WGS sequence"/>
</dbReference>
<protein>
    <recommendedName>
        <fullName evidence="5">FAD/NAD(P)-binding domain-containing protein</fullName>
    </recommendedName>
</protein>
<keyword evidence="7" id="KW-1185">Reference proteome</keyword>
<reference evidence="6 7" key="1">
    <citation type="journal article" date="2019" name="Int. J. Syst. Evol. Microbiol.">
        <title>The Global Catalogue of Microorganisms (GCM) 10K type strain sequencing project: providing services to taxonomists for standard genome sequencing and annotation.</title>
        <authorList>
            <consortium name="The Broad Institute Genomics Platform"/>
            <consortium name="The Broad Institute Genome Sequencing Center for Infectious Disease"/>
            <person name="Wu L."/>
            <person name="Ma J."/>
        </authorList>
    </citation>
    <scope>NUCLEOTIDE SEQUENCE [LARGE SCALE GENOMIC DNA]</scope>
    <source>
        <strain evidence="6 7">JCM 14162</strain>
    </source>
</reference>
<proteinExistence type="inferred from homology"/>
<evidence type="ECO:0000256" key="3">
    <source>
        <dbReference type="ARBA" id="ARBA00022827"/>
    </source>
</evidence>
<keyword evidence="2" id="KW-0285">Flavoprotein</keyword>
<accession>A0ABN1AHC4</accession>
<keyword evidence="3" id="KW-0274">FAD</keyword>
<comment type="caution">
    <text evidence="6">The sequence shown here is derived from an EMBL/GenBank/DDBJ whole genome shotgun (WGS) entry which is preliminary data.</text>
</comment>
<name>A0ABN1AHC4_9SPHN</name>